<keyword evidence="2" id="KW-1185">Reference proteome</keyword>
<organism evidence="1 2">
    <name type="scientific">Vaccinium darrowii</name>
    <dbReference type="NCBI Taxonomy" id="229202"/>
    <lineage>
        <taxon>Eukaryota</taxon>
        <taxon>Viridiplantae</taxon>
        <taxon>Streptophyta</taxon>
        <taxon>Embryophyta</taxon>
        <taxon>Tracheophyta</taxon>
        <taxon>Spermatophyta</taxon>
        <taxon>Magnoliopsida</taxon>
        <taxon>eudicotyledons</taxon>
        <taxon>Gunneridae</taxon>
        <taxon>Pentapetalae</taxon>
        <taxon>asterids</taxon>
        <taxon>Ericales</taxon>
        <taxon>Ericaceae</taxon>
        <taxon>Vaccinioideae</taxon>
        <taxon>Vaccinieae</taxon>
        <taxon>Vaccinium</taxon>
    </lineage>
</organism>
<protein>
    <submittedName>
        <fullName evidence="1">Uncharacterized protein</fullName>
    </submittedName>
</protein>
<dbReference type="EMBL" id="CM037153">
    <property type="protein sequence ID" value="KAH7857310.1"/>
    <property type="molecule type" value="Genomic_DNA"/>
</dbReference>
<proteinExistence type="predicted"/>
<name>A0ACB7YUR3_9ERIC</name>
<gene>
    <name evidence="1" type="ORF">Vadar_011181</name>
</gene>
<reference evidence="1 2" key="1">
    <citation type="journal article" date="2021" name="Hortic Res">
        <title>High-quality reference genome and annotation aids understanding of berry development for evergreen blueberry (Vaccinium darrowii).</title>
        <authorList>
            <person name="Yu J."/>
            <person name="Hulse-Kemp A.M."/>
            <person name="Babiker E."/>
            <person name="Staton M."/>
        </authorList>
    </citation>
    <scope>NUCLEOTIDE SEQUENCE [LARGE SCALE GENOMIC DNA]</scope>
    <source>
        <strain evidence="2">cv. NJ 8807/NJ 8810</strain>
        <tissue evidence="1">Young leaf</tissue>
    </source>
</reference>
<evidence type="ECO:0000313" key="2">
    <source>
        <dbReference type="Proteomes" id="UP000828048"/>
    </source>
</evidence>
<dbReference type="Proteomes" id="UP000828048">
    <property type="component" value="Chromosome 3"/>
</dbReference>
<evidence type="ECO:0000313" key="1">
    <source>
        <dbReference type="EMBL" id="KAH7857310.1"/>
    </source>
</evidence>
<sequence length="491" mass="57219">MLHISIEKSILVSKGQPWVFHGRAWTVPWAATACHGRHPLVNFSSVKLPPMRLECPTVLRDRYRMRKNLITCNDVPSRFEPPRGKGSEDSDHQTVDEESQNTPRPSGNFITSLLGDQSASFTLDSQLLETYSTEVELLKEEVKDMLLEYNFGGGKPEEKMVLIDTLERLGVSYLFEKEIEDLLEHMFPKYEEYSTVFHDNLFMVSLHFRVFRQHGYNLSSSVFEKFKDCNGQFKETISNDVMAMLSLYEATFLKTHGEDILDEAFCFTKSWLESSKAHLSPDLAEQVTHALTQSLHRGIPRIEARYNISFYENDGSRNEKLLRLAKIDFNRLQMLHREGLFHISRWWKDLDLRSDVPAVRDVSLESFFIATSICFEPQYSLARLIITKTIILVTAIDDIYDACGTYEEIKRLTNAVQIRWDMHAMDQLPKYMKPIYKALLDFHDELYREMEKQETTYGVSYLEEAFKEILGSTMTYKAIRERKRCTTWLPQ</sequence>
<comment type="caution">
    <text evidence="1">The sequence shown here is derived from an EMBL/GenBank/DDBJ whole genome shotgun (WGS) entry which is preliminary data.</text>
</comment>
<accession>A0ACB7YUR3</accession>